<sequence length="410" mass="43760">MQKIKYLALVLSIVLFTQCELDHDDFQASSADVDFSHFVALGDSYTAGYTDGALGRSGQENGFSYILAKQLEYVGSEGYVQPLVQSSSSIGSAGNSYYQLKAANSSLSPVPGIGDQAIFAERVYDASNPVQNLGVPGAKSFHLLATAVSAEPLMYYSQANPFFGRFASSTETSIIADAVAQNPTFISLWIGNNDVLTYALAGGEADAVTPAEQYAQYLSVIASTLFANGTKGVIATIPDIETIPYINYILSNGFLPLVIEDDQVPGGIRQLVEGEKVLLPASTLLQAGYGQSAEMPLPAEYVLDLEEIQNIKTATIAYNQTIATIASQYNLALVDLNAVMNKAHTQGYIIDGNVYNSTFVSGGVFSLDGIHATGRGSAIIANEFIKAINHTYNCSIPYATVNEYSAVVYP</sequence>
<dbReference type="GO" id="GO:0004622">
    <property type="term" value="F:phosphatidylcholine lysophospholipase activity"/>
    <property type="evidence" value="ECO:0007669"/>
    <property type="project" value="TreeGrafter"/>
</dbReference>
<dbReference type="RefSeq" id="WP_301191410.1">
    <property type="nucleotide sequence ID" value="NZ_JAPDPJ010000038.1"/>
</dbReference>
<dbReference type="SUPFAM" id="SSF52266">
    <property type="entry name" value="SGNH hydrolase"/>
    <property type="match status" value="1"/>
</dbReference>
<dbReference type="Proteomes" id="UP001209229">
    <property type="component" value="Unassembled WGS sequence"/>
</dbReference>
<organism evidence="1 2">
    <name type="scientific">Plebeiibacterium sediminum</name>
    <dbReference type="NCBI Taxonomy" id="2992112"/>
    <lineage>
        <taxon>Bacteria</taxon>
        <taxon>Pseudomonadati</taxon>
        <taxon>Bacteroidota</taxon>
        <taxon>Bacteroidia</taxon>
        <taxon>Marinilabiliales</taxon>
        <taxon>Marinilabiliaceae</taxon>
        <taxon>Plebeiibacterium</taxon>
    </lineage>
</organism>
<evidence type="ECO:0000313" key="1">
    <source>
        <dbReference type="EMBL" id="MCW3787846.1"/>
    </source>
</evidence>
<proteinExistence type="predicted"/>
<evidence type="ECO:0000313" key="2">
    <source>
        <dbReference type="Proteomes" id="UP001209229"/>
    </source>
</evidence>
<protein>
    <submittedName>
        <fullName evidence="1">SGNH/GDSL hydrolase family protein</fullName>
    </submittedName>
</protein>
<keyword evidence="2" id="KW-1185">Reference proteome</keyword>
<reference evidence="1" key="1">
    <citation type="submission" date="2022-10" db="EMBL/GenBank/DDBJ databases">
        <authorList>
            <person name="Yu W.X."/>
        </authorList>
    </citation>
    <scope>NUCLEOTIDE SEQUENCE</scope>
    <source>
        <strain evidence="1">AAT</strain>
    </source>
</reference>
<keyword evidence="1" id="KW-0378">Hydrolase</keyword>
<dbReference type="InterPro" id="IPR036514">
    <property type="entry name" value="SGNH_hydro_sf"/>
</dbReference>
<comment type="caution">
    <text evidence="1">The sequence shown here is derived from an EMBL/GenBank/DDBJ whole genome shotgun (WGS) entry which is preliminary data.</text>
</comment>
<dbReference type="InterPro" id="IPR051532">
    <property type="entry name" value="Ester_Hydrolysis_Enzymes"/>
</dbReference>
<name>A0AAE3SG13_9BACT</name>
<dbReference type="InterPro" id="IPR001087">
    <property type="entry name" value="GDSL"/>
</dbReference>
<dbReference type="Gene3D" id="3.40.50.1110">
    <property type="entry name" value="SGNH hydrolase"/>
    <property type="match status" value="1"/>
</dbReference>
<dbReference type="PANTHER" id="PTHR30383:SF5">
    <property type="entry name" value="SGNH HYDROLASE-TYPE ESTERASE DOMAIN-CONTAINING PROTEIN"/>
    <property type="match status" value="1"/>
</dbReference>
<dbReference type="PANTHER" id="PTHR30383">
    <property type="entry name" value="THIOESTERASE 1/PROTEASE 1/LYSOPHOSPHOLIPASE L1"/>
    <property type="match status" value="1"/>
</dbReference>
<gene>
    <name evidence="1" type="ORF">OM075_15330</name>
</gene>
<dbReference type="AlphaFoldDB" id="A0AAE3SG13"/>
<dbReference type="EMBL" id="JAPDPJ010000038">
    <property type="protein sequence ID" value="MCW3787846.1"/>
    <property type="molecule type" value="Genomic_DNA"/>
</dbReference>
<accession>A0AAE3SG13</accession>
<dbReference type="Pfam" id="PF00657">
    <property type="entry name" value="Lipase_GDSL"/>
    <property type="match status" value="1"/>
</dbReference>